<evidence type="ECO:0000313" key="3">
    <source>
        <dbReference type="Proteomes" id="UP000626109"/>
    </source>
</evidence>
<evidence type="ECO:0000256" key="1">
    <source>
        <dbReference type="SAM" id="MobiDB-lite"/>
    </source>
</evidence>
<proteinExistence type="predicted"/>
<dbReference type="Gene3D" id="3.40.50.150">
    <property type="entry name" value="Vaccinia Virus protein VP39"/>
    <property type="match status" value="1"/>
</dbReference>
<feature type="compositionally biased region" description="Basic and acidic residues" evidence="1">
    <location>
        <begin position="1"/>
        <end position="11"/>
    </location>
</feature>
<name>A0A813J8H3_POLGL</name>
<gene>
    <name evidence="2" type="ORF">PGLA2088_LOCUS16903</name>
</gene>
<sequence>MSGESSFHHEGPGPGPTNLEGVLTVNKDACRRIVEYANQTCDHKMLEQLKAWATEDHVVTSEMSGAGTFEVTHYHVRMDLAVELGVVPGKNVYYSSCDSDDGPQLALKSHGESTRPMHRFADLVDRIPKADREQMQAVLDESLGMLQSASQEHKFGLISKSDLIDLKRKLSDSLKDDLIDELNSVEFLPKAWCLACEQLCPSTPMAVDELKHMRWLVGAGVVCCPFSKMSPNPPWCDKSTLATLTFPFMCRFFEPDDVYTECVAGFQESIFHDILNVTEGALKSIISKPTNVNSAGTGYMLNYQIFSPTDIGVPTERNRKYCHWKGKGVAKPAVSFPELLFRRLDAKITVYLVAEQNEIDIDEHSATKKRRAVAAAAAGSGAAFGGGASHLTESECSHLEGFQLLAKKKRLCDVSGKVWAVEAALVSVTQTSCHNPTISTNSVQTLLRKTLLHDLVQNKQVTTAEMWLIQGFPRPGLQGVSELVSAKFPFPAAIAIHPSQVGADSKLTVQQERSLIGNSMHVAQVGHFLLHSALSK</sequence>
<dbReference type="InterPro" id="IPR029063">
    <property type="entry name" value="SAM-dependent_MTases_sf"/>
</dbReference>
<dbReference type="SUPFAM" id="SSF53335">
    <property type="entry name" value="S-adenosyl-L-methionine-dependent methyltransferases"/>
    <property type="match status" value="1"/>
</dbReference>
<accession>A0A813J8H3</accession>
<evidence type="ECO:0000313" key="2">
    <source>
        <dbReference type="EMBL" id="CAE8668378.1"/>
    </source>
</evidence>
<feature type="region of interest" description="Disordered" evidence="1">
    <location>
        <begin position="1"/>
        <end position="20"/>
    </location>
</feature>
<dbReference type="EMBL" id="CAJNNW010021717">
    <property type="protein sequence ID" value="CAE8668378.1"/>
    <property type="molecule type" value="Genomic_DNA"/>
</dbReference>
<protein>
    <submittedName>
        <fullName evidence="2">Uncharacterized protein</fullName>
    </submittedName>
</protein>
<dbReference type="Proteomes" id="UP000626109">
    <property type="component" value="Unassembled WGS sequence"/>
</dbReference>
<comment type="caution">
    <text evidence="2">The sequence shown here is derived from an EMBL/GenBank/DDBJ whole genome shotgun (WGS) entry which is preliminary data.</text>
</comment>
<organism evidence="2 3">
    <name type="scientific">Polarella glacialis</name>
    <name type="common">Dinoflagellate</name>
    <dbReference type="NCBI Taxonomy" id="89957"/>
    <lineage>
        <taxon>Eukaryota</taxon>
        <taxon>Sar</taxon>
        <taxon>Alveolata</taxon>
        <taxon>Dinophyceae</taxon>
        <taxon>Suessiales</taxon>
        <taxon>Suessiaceae</taxon>
        <taxon>Polarella</taxon>
    </lineage>
</organism>
<reference evidence="2" key="1">
    <citation type="submission" date="2021-02" db="EMBL/GenBank/DDBJ databases">
        <authorList>
            <person name="Dougan E. K."/>
            <person name="Rhodes N."/>
            <person name="Thang M."/>
            <person name="Chan C."/>
        </authorList>
    </citation>
    <scope>NUCLEOTIDE SEQUENCE</scope>
</reference>
<dbReference type="AlphaFoldDB" id="A0A813J8H3"/>